<feature type="non-terminal residue" evidence="2">
    <location>
        <position position="110"/>
    </location>
</feature>
<keyword evidence="3" id="KW-1185">Reference proteome</keyword>
<feature type="non-terminal residue" evidence="2">
    <location>
        <position position="1"/>
    </location>
</feature>
<evidence type="ECO:0000313" key="3">
    <source>
        <dbReference type="Proteomes" id="UP000649617"/>
    </source>
</evidence>
<name>A0A812Y360_SYMPI</name>
<reference evidence="2" key="1">
    <citation type="submission" date="2021-02" db="EMBL/GenBank/DDBJ databases">
        <authorList>
            <person name="Dougan E. K."/>
            <person name="Rhodes N."/>
            <person name="Thang M."/>
            <person name="Chan C."/>
        </authorList>
    </citation>
    <scope>NUCLEOTIDE SEQUENCE</scope>
</reference>
<dbReference type="EMBL" id="CAJNIZ010046840">
    <property type="protein sequence ID" value="CAE7757638.1"/>
    <property type="molecule type" value="Genomic_DNA"/>
</dbReference>
<proteinExistence type="predicted"/>
<accession>A0A812Y360</accession>
<organism evidence="2 3">
    <name type="scientific">Symbiodinium pilosum</name>
    <name type="common">Dinoflagellate</name>
    <dbReference type="NCBI Taxonomy" id="2952"/>
    <lineage>
        <taxon>Eukaryota</taxon>
        <taxon>Sar</taxon>
        <taxon>Alveolata</taxon>
        <taxon>Dinophyceae</taxon>
        <taxon>Suessiales</taxon>
        <taxon>Symbiodiniaceae</taxon>
        <taxon>Symbiodinium</taxon>
    </lineage>
</organism>
<gene>
    <name evidence="2" type="ORF">SPIL2461_LOCUS22048</name>
</gene>
<evidence type="ECO:0000256" key="1">
    <source>
        <dbReference type="SAM" id="MobiDB-lite"/>
    </source>
</evidence>
<protein>
    <submittedName>
        <fullName evidence="2">Uncharacterized protein</fullName>
    </submittedName>
</protein>
<sequence>EQLRKLLLEHGDFKKVEGVLQRWYEQKKVEKEGGGYCTKERLMQVKESGNRVSFESSFSMDVPQLHELDPECSLLDAQNESFFNDDAGKAEQTNDAEATAQAGASFKKLG</sequence>
<dbReference type="Proteomes" id="UP000649617">
    <property type="component" value="Unassembled WGS sequence"/>
</dbReference>
<evidence type="ECO:0000313" key="2">
    <source>
        <dbReference type="EMBL" id="CAE7757638.1"/>
    </source>
</evidence>
<feature type="region of interest" description="Disordered" evidence="1">
    <location>
        <begin position="85"/>
        <end position="110"/>
    </location>
</feature>
<dbReference type="AlphaFoldDB" id="A0A812Y360"/>
<comment type="caution">
    <text evidence="2">The sequence shown here is derived from an EMBL/GenBank/DDBJ whole genome shotgun (WGS) entry which is preliminary data.</text>
</comment>